<dbReference type="EMBL" id="JAJSOW010000002">
    <property type="protein sequence ID" value="KAI9198178.1"/>
    <property type="molecule type" value="Genomic_DNA"/>
</dbReference>
<keyword evidence="1" id="KW-0648">Protein biosynthesis</keyword>
<protein>
    <recommendedName>
        <fullName evidence="2">Arginyl-tRNA synthetase catalytic core domain-containing protein</fullName>
    </recommendedName>
</protein>
<gene>
    <name evidence="3" type="ORF">LWI28_011432</name>
</gene>
<dbReference type="GO" id="GO:0004814">
    <property type="term" value="F:arginine-tRNA ligase activity"/>
    <property type="evidence" value="ECO:0007669"/>
    <property type="project" value="InterPro"/>
</dbReference>
<dbReference type="GO" id="GO:0005524">
    <property type="term" value="F:ATP binding"/>
    <property type="evidence" value="ECO:0007669"/>
    <property type="project" value="UniProtKB-KW"/>
</dbReference>
<feature type="domain" description="Arginyl-tRNA synthetase catalytic core" evidence="2">
    <location>
        <begin position="33"/>
        <end position="177"/>
    </location>
</feature>
<dbReference type="InterPro" id="IPR001278">
    <property type="entry name" value="Arg-tRNA-ligase"/>
</dbReference>
<dbReference type="Proteomes" id="UP001064489">
    <property type="component" value="Chromosome 13"/>
</dbReference>
<keyword evidence="1" id="KW-0547">Nucleotide-binding</keyword>
<comment type="similarity">
    <text evidence="1">Belongs to the class-I aminoacyl-tRNA synthetase family.</text>
</comment>
<dbReference type="InterPro" id="IPR014729">
    <property type="entry name" value="Rossmann-like_a/b/a_fold"/>
</dbReference>
<keyword evidence="1" id="KW-0030">Aminoacyl-tRNA synthetase</keyword>
<sequence>MVYCQAFYKESKKRFDTDAAFKERAQKAVIRLQGESFYNPYIPKVIEALSNQGLIEVNEDARVIFIEGFKIPLIVVKKDGGYNYASTDLAALWYRLTDVGQQQHFDMVFSAAKRAGWLPDDDGTYPKASHVGFGLVLGEDGKRFRTRSSEVVRLVDLLDEAKVRMLEQAKEKQKNHLKEGFITIHWTGRSSNKLLR</sequence>
<comment type="caution">
    <text evidence="3">The sequence shown here is derived from an EMBL/GenBank/DDBJ whole genome shotgun (WGS) entry which is preliminary data.</text>
</comment>
<name>A0AAD5JGF4_ACENE</name>
<dbReference type="PANTHER" id="PTHR11956">
    <property type="entry name" value="ARGINYL-TRNA SYNTHETASE"/>
    <property type="match status" value="1"/>
</dbReference>
<keyword evidence="1" id="KW-0436">Ligase</keyword>
<dbReference type="Pfam" id="PF00750">
    <property type="entry name" value="tRNA-synt_1d"/>
    <property type="match status" value="1"/>
</dbReference>
<evidence type="ECO:0000313" key="4">
    <source>
        <dbReference type="Proteomes" id="UP001064489"/>
    </source>
</evidence>
<evidence type="ECO:0000259" key="2">
    <source>
        <dbReference type="Pfam" id="PF00750"/>
    </source>
</evidence>
<reference evidence="3 4" key="1">
    <citation type="journal article" date="2022" name="Plant J.">
        <title>Strategies of tolerance reflected in two North American maple genomes.</title>
        <authorList>
            <person name="McEvoy S.L."/>
            <person name="Sezen U.U."/>
            <person name="Trouern-Trend A."/>
            <person name="McMahon S.M."/>
            <person name="Schaberg P.G."/>
            <person name="Yang J."/>
            <person name="Wegrzyn J.L."/>
            <person name="Swenson N.G."/>
        </authorList>
    </citation>
    <scope>NUCLEOTIDE SEQUENCE [LARGE SCALE GENOMIC DNA]</scope>
    <source>
        <strain evidence="3">91603</strain>
    </source>
</reference>
<dbReference type="SUPFAM" id="SSF52374">
    <property type="entry name" value="Nucleotidylyl transferase"/>
    <property type="match status" value="1"/>
</dbReference>
<keyword evidence="1" id="KW-0067">ATP-binding</keyword>
<dbReference type="InterPro" id="IPR035684">
    <property type="entry name" value="ArgRS_core"/>
</dbReference>
<evidence type="ECO:0000313" key="3">
    <source>
        <dbReference type="EMBL" id="KAI9198178.1"/>
    </source>
</evidence>
<evidence type="ECO:0000256" key="1">
    <source>
        <dbReference type="RuleBase" id="RU363038"/>
    </source>
</evidence>
<proteinExistence type="inferred from homology"/>
<dbReference type="PANTHER" id="PTHR11956:SF5">
    <property type="entry name" value="ARGININE--TRNA LIGASE, CYTOPLASMIC"/>
    <property type="match status" value="1"/>
</dbReference>
<dbReference type="Gene3D" id="3.40.50.620">
    <property type="entry name" value="HUPs"/>
    <property type="match status" value="1"/>
</dbReference>
<keyword evidence="4" id="KW-1185">Reference proteome</keyword>
<accession>A0AAD5JGF4</accession>
<organism evidence="3 4">
    <name type="scientific">Acer negundo</name>
    <name type="common">Box elder</name>
    <dbReference type="NCBI Taxonomy" id="4023"/>
    <lineage>
        <taxon>Eukaryota</taxon>
        <taxon>Viridiplantae</taxon>
        <taxon>Streptophyta</taxon>
        <taxon>Embryophyta</taxon>
        <taxon>Tracheophyta</taxon>
        <taxon>Spermatophyta</taxon>
        <taxon>Magnoliopsida</taxon>
        <taxon>eudicotyledons</taxon>
        <taxon>Gunneridae</taxon>
        <taxon>Pentapetalae</taxon>
        <taxon>rosids</taxon>
        <taxon>malvids</taxon>
        <taxon>Sapindales</taxon>
        <taxon>Sapindaceae</taxon>
        <taxon>Hippocastanoideae</taxon>
        <taxon>Acereae</taxon>
        <taxon>Acer</taxon>
    </lineage>
</organism>
<dbReference type="GO" id="GO:0006420">
    <property type="term" value="P:arginyl-tRNA aminoacylation"/>
    <property type="evidence" value="ECO:0007669"/>
    <property type="project" value="InterPro"/>
</dbReference>
<dbReference type="AlphaFoldDB" id="A0AAD5JGF4"/>